<protein>
    <submittedName>
        <fullName evidence="1">Phytanoyl-CoA dioxygenase family protein</fullName>
    </submittedName>
</protein>
<dbReference type="GO" id="GO:0005506">
    <property type="term" value="F:iron ion binding"/>
    <property type="evidence" value="ECO:0007669"/>
    <property type="project" value="UniProtKB-ARBA"/>
</dbReference>
<dbReference type="Proteomes" id="UP000426246">
    <property type="component" value="Chromosome"/>
</dbReference>
<gene>
    <name evidence="1" type="ORF">EHS13_26960</name>
</gene>
<evidence type="ECO:0000313" key="1">
    <source>
        <dbReference type="EMBL" id="QGQ98263.1"/>
    </source>
</evidence>
<dbReference type="OrthoDB" id="9814777at2"/>
<dbReference type="RefSeq" id="WP_155703365.1">
    <property type="nucleotide sequence ID" value="NZ_CP034235.1"/>
</dbReference>
<dbReference type="AlphaFoldDB" id="A0A6B8RS26"/>
<keyword evidence="1" id="KW-0560">Oxidoreductase</keyword>
<dbReference type="PANTHER" id="PTHR20883">
    <property type="entry name" value="PHYTANOYL-COA DIOXYGENASE DOMAIN CONTAINING 1"/>
    <property type="match status" value="1"/>
</dbReference>
<dbReference type="KEGG" id="ppsc:EHS13_26960"/>
<dbReference type="Pfam" id="PF05721">
    <property type="entry name" value="PhyH"/>
    <property type="match status" value="1"/>
</dbReference>
<name>A0A6B8RS26_9BACL</name>
<reference evidence="2" key="1">
    <citation type="submission" date="2018-11" db="EMBL/GenBank/DDBJ databases">
        <title>Complete genome sequence of Paenibacillus sp. ML311-T8.</title>
        <authorList>
            <person name="Nam Y.-D."/>
            <person name="Kang J."/>
            <person name="Chung W.-H."/>
            <person name="Park Y.S."/>
        </authorList>
    </citation>
    <scope>NUCLEOTIDE SEQUENCE [LARGE SCALE GENOMIC DNA]</scope>
    <source>
        <strain evidence="2">ML311-T8</strain>
    </source>
</reference>
<proteinExistence type="predicted"/>
<dbReference type="Gene3D" id="2.60.120.620">
    <property type="entry name" value="q2cbj1_9rhob like domain"/>
    <property type="match status" value="1"/>
</dbReference>
<evidence type="ECO:0000313" key="2">
    <source>
        <dbReference type="Proteomes" id="UP000426246"/>
    </source>
</evidence>
<organism evidence="1 2">
    <name type="scientific">Paenibacillus psychroresistens</name>
    <dbReference type="NCBI Taxonomy" id="1778678"/>
    <lineage>
        <taxon>Bacteria</taxon>
        <taxon>Bacillati</taxon>
        <taxon>Bacillota</taxon>
        <taxon>Bacilli</taxon>
        <taxon>Bacillales</taxon>
        <taxon>Paenibacillaceae</taxon>
        <taxon>Paenibacillus</taxon>
    </lineage>
</organism>
<dbReference type="SUPFAM" id="SSF51197">
    <property type="entry name" value="Clavaminate synthase-like"/>
    <property type="match status" value="1"/>
</dbReference>
<accession>A0A6B8RS26</accession>
<sequence length="254" mass="28893">MSIQTQATRSTPLTEEQLQSYEKNGYIVIPQGCSNDLIDAFNSHIHTIRSNDPIPQWAAPHAGAESKEITEKQRFSLRLFNPHLHDGFSLQVLKLPIVRGALAQILGDEAVGVQSMYFYKDPGTPGQAAHQDYHYIRNNPNTLTAAWVAMEYTNEENGCLYVIPGTHKLGLLPHGKVKNLAEHEAWTEETENIDLSQEIAVILNKGDILIFDSLLIHSSTRNRSERWRRSYVCHYIRHDSTIDREDLKKKISLH</sequence>
<dbReference type="PANTHER" id="PTHR20883:SF48">
    <property type="entry name" value="ECTOINE DIOXYGENASE"/>
    <property type="match status" value="1"/>
</dbReference>
<dbReference type="GO" id="GO:0016706">
    <property type="term" value="F:2-oxoglutarate-dependent dioxygenase activity"/>
    <property type="evidence" value="ECO:0007669"/>
    <property type="project" value="UniProtKB-ARBA"/>
</dbReference>
<dbReference type="InterPro" id="IPR008775">
    <property type="entry name" value="Phytyl_CoA_dOase-like"/>
</dbReference>
<dbReference type="EMBL" id="CP034235">
    <property type="protein sequence ID" value="QGQ98263.1"/>
    <property type="molecule type" value="Genomic_DNA"/>
</dbReference>
<keyword evidence="1" id="KW-0223">Dioxygenase</keyword>
<keyword evidence="2" id="KW-1185">Reference proteome</keyword>